<sequence>MGNSELQPVSKSAGGQAWLLLALDELLAIVRECINPKVSRSGLDRCLRRHGRAL</sequence>
<accession>Q8KF50</accession>
<dbReference type="AlphaFoldDB" id="Q8KF50"/>
<dbReference type="EnsemblBacteria" id="AAM71724">
    <property type="protein sequence ID" value="AAM71724"/>
    <property type="gene ID" value="CT0482"/>
</dbReference>
<dbReference type="EMBL" id="AE006470">
    <property type="protein sequence ID" value="AAM71724.1"/>
    <property type="molecule type" value="Genomic_DNA"/>
</dbReference>
<dbReference type="KEGG" id="cte:CT0482"/>
<evidence type="ECO:0000313" key="1">
    <source>
        <dbReference type="EMBL" id="AAM71724.1"/>
    </source>
</evidence>
<keyword evidence="2" id="KW-1185">Reference proteome</keyword>
<gene>
    <name evidence="1" type="ordered locus">CT0482</name>
</gene>
<name>Q8KF50_CHLTE</name>
<proteinExistence type="predicted"/>
<dbReference type="HOGENOM" id="CLU_3041749_0_0_10"/>
<dbReference type="Proteomes" id="UP000001007">
    <property type="component" value="Chromosome"/>
</dbReference>
<evidence type="ECO:0000313" key="2">
    <source>
        <dbReference type="Proteomes" id="UP000001007"/>
    </source>
</evidence>
<protein>
    <submittedName>
        <fullName evidence="1">Uncharacterized protein</fullName>
    </submittedName>
</protein>
<reference evidence="1 2" key="1">
    <citation type="journal article" date="2002" name="Proc. Natl. Acad. Sci. U.S.A.">
        <title>The complete genome sequence of Chlorobium tepidum TLS, a photosynthetic, anaerobic, green-sulfur bacterium.</title>
        <authorList>
            <person name="Eisen J.A."/>
            <person name="Nelson K.E."/>
            <person name="Paulsen I.T."/>
            <person name="Heidelberg J.F."/>
            <person name="Wu M."/>
            <person name="Dodson R.J."/>
            <person name="Deboy R."/>
            <person name="Gwinn M.L."/>
            <person name="Nelson W.C."/>
            <person name="Haft D.H."/>
            <person name="Hickey E.K."/>
            <person name="Peterson J.D."/>
            <person name="Durkin A.S."/>
            <person name="Kolonay J.L."/>
            <person name="Yang F."/>
            <person name="Holt I."/>
            <person name="Umayam L.A."/>
            <person name="Mason T."/>
            <person name="Brenner M."/>
            <person name="Shea T.P."/>
            <person name="Parksey D."/>
            <person name="Nierman W.C."/>
            <person name="Feldblyum T.V."/>
            <person name="Hansen C.L."/>
            <person name="Craven M.B."/>
            <person name="Radune D."/>
            <person name="Vamathevan J."/>
            <person name="Khouri H."/>
            <person name="White O."/>
            <person name="Gruber T.M."/>
            <person name="Ketchum K.A."/>
            <person name="Venter J.C."/>
            <person name="Tettelin H."/>
            <person name="Bryant D.A."/>
            <person name="Fraser C.M."/>
        </authorList>
    </citation>
    <scope>NUCLEOTIDE SEQUENCE [LARGE SCALE GENOMIC DNA]</scope>
    <source>
        <strain evidence="2">ATCC 49652 / DSM 12025 / NBRC 103806 / TLS</strain>
    </source>
</reference>
<organism evidence="1 2">
    <name type="scientific">Chlorobaculum tepidum (strain ATCC 49652 / DSM 12025 / NBRC 103806 / TLS)</name>
    <name type="common">Chlorobium tepidum</name>
    <dbReference type="NCBI Taxonomy" id="194439"/>
    <lineage>
        <taxon>Bacteria</taxon>
        <taxon>Pseudomonadati</taxon>
        <taxon>Chlorobiota</taxon>
        <taxon>Chlorobiia</taxon>
        <taxon>Chlorobiales</taxon>
        <taxon>Chlorobiaceae</taxon>
        <taxon>Chlorobaculum</taxon>
    </lineage>
</organism>